<evidence type="ECO:0000256" key="4">
    <source>
        <dbReference type="ARBA" id="ARBA00022989"/>
    </source>
</evidence>
<feature type="transmembrane region" description="Helical" evidence="6">
    <location>
        <begin position="77"/>
        <end position="98"/>
    </location>
</feature>
<sequence length="318" mass="31835">MGTTLLTGTVVVIALGFAFTNGFHDAANSVAATIATRAVTTRGALAMAAVLNLLGALLGTQVALTVGSGIVDVDDVVGVRGLLIAGSALVGALAWNLLTWWRGLPSSSSQALIGALAGAGLAGGAQVHWERLPQVAVAPMVLSPLIGLVAAWALTSLLRAWLAAQPYGRTMTRFCLTEAVSSAMMALGHGLQDAQKTMGVILLTLLAGGATELAAGTWMGGLRIIRTLGGDIAPIDASQGFVAQSVSAVVLYVAAFVGGAPVSTTCTAAAAITGAGLAPRSRQVGWGTVGRIAFAWFVTLPAAGAVAALLSWGLTALV</sequence>
<dbReference type="PANTHER" id="PTHR11101">
    <property type="entry name" value="PHOSPHATE TRANSPORTER"/>
    <property type="match status" value="1"/>
</dbReference>
<gene>
    <name evidence="7" type="ORF">AXF14_06555</name>
</gene>
<evidence type="ECO:0000256" key="6">
    <source>
        <dbReference type="SAM" id="Phobius"/>
    </source>
</evidence>
<keyword evidence="2" id="KW-0813">Transport</keyword>
<dbReference type="KEGG" id="ard:AXF14_06555"/>
<dbReference type="InterPro" id="IPR001204">
    <property type="entry name" value="Phos_transporter"/>
</dbReference>
<keyword evidence="5 6" id="KW-0472">Membrane</keyword>
<feature type="transmembrane region" description="Helical" evidence="6">
    <location>
        <begin position="292"/>
        <end position="317"/>
    </location>
</feature>
<comment type="subcellular location">
    <subcellularLocation>
        <location evidence="1">Membrane</location>
        <topology evidence="1">Multi-pass membrane protein</topology>
    </subcellularLocation>
</comment>
<evidence type="ECO:0000313" key="8">
    <source>
        <dbReference type="Proteomes" id="UP000065220"/>
    </source>
</evidence>
<organism evidence="7 8">
    <name type="scientific">Actinomyces radicidentis</name>
    <dbReference type="NCBI Taxonomy" id="111015"/>
    <lineage>
        <taxon>Bacteria</taxon>
        <taxon>Bacillati</taxon>
        <taxon>Actinomycetota</taxon>
        <taxon>Actinomycetes</taxon>
        <taxon>Actinomycetales</taxon>
        <taxon>Actinomycetaceae</taxon>
        <taxon>Actinomyces</taxon>
    </lineage>
</organism>
<dbReference type="STRING" id="111015.AXF14_06555"/>
<dbReference type="GO" id="GO:0005315">
    <property type="term" value="F:phosphate transmembrane transporter activity"/>
    <property type="evidence" value="ECO:0007669"/>
    <property type="project" value="InterPro"/>
</dbReference>
<feature type="transmembrane region" description="Helical" evidence="6">
    <location>
        <begin position="110"/>
        <end position="129"/>
    </location>
</feature>
<keyword evidence="4 6" id="KW-1133">Transmembrane helix</keyword>
<dbReference type="PANTHER" id="PTHR11101:SF80">
    <property type="entry name" value="PHOSPHATE TRANSPORTER"/>
    <property type="match status" value="1"/>
</dbReference>
<dbReference type="Pfam" id="PF01384">
    <property type="entry name" value="PHO4"/>
    <property type="match status" value="2"/>
</dbReference>
<proteinExistence type="predicted"/>
<feature type="transmembrane region" description="Helical" evidence="6">
    <location>
        <begin position="249"/>
        <end position="272"/>
    </location>
</feature>
<dbReference type="OrthoDB" id="9779554at2"/>
<feature type="transmembrane region" description="Helical" evidence="6">
    <location>
        <begin position="6"/>
        <end position="23"/>
    </location>
</feature>
<reference evidence="8" key="1">
    <citation type="submission" date="2016-02" db="EMBL/GenBank/DDBJ databases">
        <authorList>
            <person name="Holder M.E."/>
            <person name="Ajami N.J."/>
            <person name="Petrosino J.F."/>
        </authorList>
    </citation>
    <scope>NUCLEOTIDE SEQUENCE [LARGE SCALE GENOMIC DNA]</scope>
    <source>
        <strain evidence="8">CCUG 36733</strain>
    </source>
</reference>
<evidence type="ECO:0000256" key="5">
    <source>
        <dbReference type="ARBA" id="ARBA00023136"/>
    </source>
</evidence>
<evidence type="ECO:0000256" key="3">
    <source>
        <dbReference type="ARBA" id="ARBA00022692"/>
    </source>
</evidence>
<dbReference type="RefSeq" id="WP_067941841.1">
    <property type="nucleotide sequence ID" value="NZ_CP014228.1"/>
</dbReference>
<feature type="transmembrane region" description="Helical" evidence="6">
    <location>
        <begin position="141"/>
        <end position="162"/>
    </location>
</feature>
<dbReference type="GO" id="GO:0016020">
    <property type="term" value="C:membrane"/>
    <property type="evidence" value="ECO:0007669"/>
    <property type="project" value="UniProtKB-SubCell"/>
</dbReference>
<evidence type="ECO:0000256" key="1">
    <source>
        <dbReference type="ARBA" id="ARBA00004141"/>
    </source>
</evidence>
<feature type="transmembrane region" description="Helical" evidence="6">
    <location>
        <begin position="44"/>
        <end position="71"/>
    </location>
</feature>
<evidence type="ECO:0000313" key="7">
    <source>
        <dbReference type="EMBL" id="AMD87305.1"/>
    </source>
</evidence>
<evidence type="ECO:0000256" key="2">
    <source>
        <dbReference type="ARBA" id="ARBA00022448"/>
    </source>
</evidence>
<feature type="transmembrane region" description="Helical" evidence="6">
    <location>
        <begin position="197"/>
        <end position="218"/>
    </location>
</feature>
<dbReference type="Proteomes" id="UP000065220">
    <property type="component" value="Chromosome"/>
</dbReference>
<protein>
    <submittedName>
        <fullName evidence="7">Inorganic phosphate transporter</fullName>
    </submittedName>
</protein>
<dbReference type="EMBL" id="CP014228">
    <property type="protein sequence ID" value="AMD87305.1"/>
    <property type="molecule type" value="Genomic_DNA"/>
</dbReference>
<keyword evidence="3 6" id="KW-0812">Transmembrane</keyword>
<keyword evidence="8" id="KW-1185">Reference proteome</keyword>
<name>A0A109W2L4_ACTRD</name>
<dbReference type="GO" id="GO:0035435">
    <property type="term" value="P:phosphate ion transmembrane transport"/>
    <property type="evidence" value="ECO:0007669"/>
    <property type="project" value="TreeGrafter"/>
</dbReference>
<dbReference type="AlphaFoldDB" id="A0A109W2L4"/>
<accession>A0A109W2L4</accession>